<dbReference type="InterPro" id="IPR029510">
    <property type="entry name" value="Ald_DH_CS_GLU"/>
</dbReference>
<evidence type="ECO:0000256" key="4">
    <source>
        <dbReference type="RuleBase" id="RU003345"/>
    </source>
</evidence>
<dbReference type="PANTHER" id="PTHR11699">
    <property type="entry name" value="ALDEHYDE DEHYDROGENASE-RELATED"/>
    <property type="match status" value="1"/>
</dbReference>
<dbReference type="FunFam" id="3.40.605.10:FF:000007">
    <property type="entry name" value="NAD/NADP-dependent betaine aldehyde dehydrogenase"/>
    <property type="match status" value="1"/>
</dbReference>
<name>A0A6M0QBP5_9BACI</name>
<accession>A0A6M0QBP5</accession>
<reference evidence="6 7" key="1">
    <citation type="submission" date="2020-02" db="EMBL/GenBank/DDBJ databases">
        <title>Bacillus aquiflavi sp. nov., isolated from yellow water of strong flavor Chinese baijiu in Yibin region of China.</title>
        <authorList>
            <person name="Xie J."/>
        </authorList>
    </citation>
    <scope>NUCLEOTIDE SEQUENCE [LARGE SCALE GENOMIC DNA]</scope>
    <source>
        <strain evidence="6 7">SA4</strain>
    </source>
</reference>
<dbReference type="InterPro" id="IPR016163">
    <property type="entry name" value="Ald_DH_C"/>
</dbReference>
<proteinExistence type="inferred from homology"/>
<dbReference type="Gene3D" id="3.40.309.10">
    <property type="entry name" value="Aldehyde Dehydrogenase, Chain A, domain 2"/>
    <property type="match status" value="1"/>
</dbReference>
<dbReference type="FunFam" id="3.40.309.10:FF:000012">
    <property type="entry name" value="Betaine aldehyde dehydrogenase"/>
    <property type="match status" value="1"/>
</dbReference>
<dbReference type="PROSITE" id="PS00687">
    <property type="entry name" value="ALDEHYDE_DEHYDR_GLU"/>
    <property type="match status" value="1"/>
</dbReference>
<evidence type="ECO:0000259" key="5">
    <source>
        <dbReference type="Pfam" id="PF00171"/>
    </source>
</evidence>
<evidence type="ECO:0000256" key="2">
    <source>
        <dbReference type="ARBA" id="ARBA00023002"/>
    </source>
</evidence>
<dbReference type="Gene3D" id="3.40.605.10">
    <property type="entry name" value="Aldehyde Dehydrogenase, Chain A, domain 1"/>
    <property type="match status" value="1"/>
</dbReference>
<dbReference type="RefSeq" id="WP_163181669.1">
    <property type="nucleotide sequence ID" value="NZ_JAAIWM010000009.1"/>
</dbReference>
<protein>
    <submittedName>
        <fullName evidence="6">Aldehyde dehydrogenase family protein</fullName>
    </submittedName>
</protein>
<gene>
    <name evidence="6" type="ORF">G4D63_19015</name>
</gene>
<dbReference type="Pfam" id="PF00171">
    <property type="entry name" value="Aldedh"/>
    <property type="match status" value="1"/>
</dbReference>
<comment type="similarity">
    <text evidence="1 4">Belongs to the aldehyde dehydrogenase family.</text>
</comment>
<comment type="caution">
    <text evidence="6">The sequence shown here is derived from an EMBL/GenBank/DDBJ whole genome shotgun (WGS) entry which is preliminary data.</text>
</comment>
<dbReference type="SUPFAM" id="SSF53720">
    <property type="entry name" value="ALDH-like"/>
    <property type="match status" value="1"/>
</dbReference>
<feature type="active site" evidence="3">
    <location>
        <position position="255"/>
    </location>
</feature>
<dbReference type="EMBL" id="JAAIWM010000009">
    <property type="protein sequence ID" value="NEY73811.1"/>
    <property type="molecule type" value="Genomic_DNA"/>
</dbReference>
<organism evidence="6 7">
    <name type="scientific">Bacillus mesophilus</name>
    <dbReference type="NCBI Taxonomy" id="1808955"/>
    <lineage>
        <taxon>Bacteria</taxon>
        <taxon>Bacillati</taxon>
        <taxon>Bacillota</taxon>
        <taxon>Bacilli</taxon>
        <taxon>Bacillales</taxon>
        <taxon>Bacillaceae</taxon>
        <taxon>Bacillus</taxon>
    </lineage>
</organism>
<evidence type="ECO:0000256" key="1">
    <source>
        <dbReference type="ARBA" id="ARBA00009986"/>
    </source>
</evidence>
<dbReference type="GO" id="GO:0016620">
    <property type="term" value="F:oxidoreductase activity, acting on the aldehyde or oxo group of donors, NAD or NADP as acceptor"/>
    <property type="evidence" value="ECO:0007669"/>
    <property type="project" value="InterPro"/>
</dbReference>
<dbReference type="InterPro" id="IPR016161">
    <property type="entry name" value="Ald_DH/histidinol_DH"/>
</dbReference>
<dbReference type="InterPro" id="IPR016162">
    <property type="entry name" value="Ald_DH_N"/>
</dbReference>
<feature type="domain" description="Aldehyde dehydrogenase" evidence="5">
    <location>
        <begin position="18"/>
        <end position="484"/>
    </location>
</feature>
<dbReference type="InterPro" id="IPR054869">
    <property type="entry name" value="AlphKGSA_gudD"/>
</dbReference>
<dbReference type="Proteomes" id="UP000481043">
    <property type="component" value="Unassembled WGS sequence"/>
</dbReference>
<evidence type="ECO:0000256" key="3">
    <source>
        <dbReference type="PROSITE-ProRule" id="PRU10007"/>
    </source>
</evidence>
<dbReference type="AlphaFoldDB" id="A0A6M0QBP5"/>
<sequence length="487" mass="52329">MTVDTQITTYKNFINGTWVESSSGKVEPSFNPANKTEVVGYVQLSTLEELDQAVKAAKVAQQAWKKLSGAERGAFLHKAADVLEKRMEEVATFMTKEMGKTLPEAKGETARGVAILRYFAGEGMRKVGDVIPSTDSNALMFTNRVPLGVVGVITPWNFPVAIPIWKMAPALVYGNSVVIKPAQETAVTCAKVIECFEEAGIPAGVLNMVTGSGSVIGQGLVDHEDINGITFTGSNDVGKRIGQGALARGAKYQLEMGGKNPVIVTKDADIDLAVEATISGAFRSTGQKCTATSRVIVERGVYETFKQKLVQKTNEITVGNGLEDGIWMGPCANENQFKTVLSYIETAKEEGATLLAGGNKLEGPPFKEGYFVEPTIFENVTSNMTIAQEEIFGPVIALIEVDSFKEALEIANDVKFGLSASIFTSNIGEMLSFINEMEAGLVRINSESAGVELQAPFGGMKQSSSHSREQGEAAKEFFTAIKTVFIK</sequence>
<dbReference type="NCBIfam" id="NF042993">
    <property type="entry name" value="AlphKGSA_gudD"/>
    <property type="match status" value="1"/>
</dbReference>
<dbReference type="PROSITE" id="PS00070">
    <property type="entry name" value="ALDEHYDE_DEHYDR_CYS"/>
    <property type="match status" value="1"/>
</dbReference>
<dbReference type="CDD" id="cd07097">
    <property type="entry name" value="ALDH_KGSADH-YcbD"/>
    <property type="match status" value="1"/>
</dbReference>
<keyword evidence="7" id="KW-1185">Reference proteome</keyword>
<dbReference type="InterPro" id="IPR015590">
    <property type="entry name" value="Aldehyde_DH_dom"/>
</dbReference>
<evidence type="ECO:0000313" key="6">
    <source>
        <dbReference type="EMBL" id="NEY73811.1"/>
    </source>
</evidence>
<dbReference type="InterPro" id="IPR016160">
    <property type="entry name" value="Ald_DH_CS_CYS"/>
</dbReference>
<evidence type="ECO:0000313" key="7">
    <source>
        <dbReference type="Proteomes" id="UP000481043"/>
    </source>
</evidence>
<keyword evidence="2 4" id="KW-0560">Oxidoreductase</keyword>